<keyword evidence="5" id="KW-1185">Reference proteome</keyword>
<dbReference type="KEGG" id="cfh:C1707_07530"/>
<proteinExistence type="predicted"/>
<sequence length="101" mass="10769">MLLAAAVQAAPADHVHVLPVTPGPALQADAPPPPARIEDGRVIRPLKPGCPLAKVTPTDEPKGQDKARPLSNEPRSSLRYAVMRSIDGCPVDAPMRVRRAR</sequence>
<dbReference type="EMBL" id="PJRQ01000035">
    <property type="protein sequence ID" value="PLR11234.1"/>
    <property type="molecule type" value="Genomic_DNA"/>
</dbReference>
<evidence type="ECO:0000313" key="5">
    <source>
        <dbReference type="Proteomes" id="UP000281192"/>
    </source>
</evidence>
<gene>
    <name evidence="2" type="ORF">C1707_07530</name>
    <name evidence="3" type="ORF">CFHF_16365</name>
</gene>
<evidence type="ECO:0000313" key="3">
    <source>
        <dbReference type="EMBL" id="PLR11234.1"/>
    </source>
</evidence>
<accession>A0A2N5CR82</accession>
<evidence type="ECO:0000256" key="1">
    <source>
        <dbReference type="SAM" id="MobiDB-lite"/>
    </source>
</evidence>
<dbReference type="Proteomes" id="UP000281192">
    <property type="component" value="Chromosome"/>
</dbReference>
<reference evidence="2 5" key="2">
    <citation type="submission" date="2018-01" db="EMBL/GenBank/DDBJ databases">
        <title>Complete genome sequence of Caulobacter flavus RHGG3.</title>
        <authorList>
            <person name="Yang E."/>
        </authorList>
    </citation>
    <scope>NUCLEOTIDE SEQUENCE [LARGE SCALE GENOMIC DNA]</scope>
    <source>
        <strain evidence="2 5">RHGG3</strain>
    </source>
</reference>
<protein>
    <submittedName>
        <fullName evidence="3">Uncharacterized protein</fullName>
    </submittedName>
</protein>
<evidence type="ECO:0000313" key="4">
    <source>
        <dbReference type="Proteomes" id="UP000234483"/>
    </source>
</evidence>
<dbReference type="AlphaFoldDB" id="A0A2N5CR82"/>
<feature type="region of interest" description="Disordered" evidence="1">
    <location>
        <begin position="46"/>
        <end position="77"/>
    </location>
</feature>
<feature type="compositionally biased region" description="Basic and acidic residues" evidence="1">
    <location>
        <begin position="57"/>
        <end position="68"/>
    </location>
</feature>
<dbReference type="OrthoDB" id="7192447at2"/>
<reference evidence="3 4" key="1">
    <citation type="submission" date="2017-12" db="EMBL/GenBank/DDBJ databases">
        <title>The genome sequence of Caulobacter flavus CGMCC1 15093.</title>
        <authorList>
            <person name="Gao J."/>
            <person name="Mao X."/>
            <person name="Sun J."/>
        </authorList>
    </citation>
    <scope>NUCLEOTIDE SEQUENCE [LARGE SCALE GENOMIC DNA]</scope>
    <source>
        <strain evidence="3 4">CGMCC1 15093</strain>
    </source>
</reference>
<evidence type="ECO:0000313" key="2">
    <source>
        <dbReference type="EMBL" id="AYV46113.1"/>
    </source>
</evidence>
<name>A0A2N5CR82_9CAUL</name>
<dbReference type="EMBL" id="CP026100">
    <property type="protein sequence ID" value="AYV46113.1"/>
    <property type="molecule type" value="Genomic_DNA"/>
</dbReference>
<dbReference type="Proteomes" id="UP000234483">
    <property type="component" value="Unassembled WGS sequence"/>
</dbReference>
<organism evidence="3 4">
    <name type="scientific">Caulobacter flavus</name>
    <dbReference type="NCBI Taxonomy" id="1679497"/>
    <lineage>
        <taxon>Bacteria</taxon>
        <taxon>Pseudomonadati</taxon>
        <taxon>Pseudomonadota</taxon>
        <taxon>Alphaproteobacteria</taxon>
        <taxon>Caulobacterales</taxon>
        <taxon>Caulobacteraceae</taxon>
        <taxon>Caulobacter</taxon>
    </lineage>
</organism>